<dbReference type="EMBL" id="FOSN01000002">
    <property type="protein sequence ID" value="SFK09406.1"/>
    <property type="molecule type" value="Genomic_DNA"/>
</dbReference>
<name>A0A1I3WSF1_9HYPH</name>
<protein>
    <submittedName>
        <fullName evidence="2">Transposase</fullName>
    </submittedName>
</protein>
<evidence type="ECO:0000313" key="3">
    <source>
        <dbReference type="Proteomes" id="UP000198755"/>
    </source>
</evidence>
<dbReference type="Pfam" id="PF13586">
    <property type="entry name" value="DDE_Tnp_1_2"/>
    <property type="match status" value="1"/>
</dbReference>
<reference evidence="2 3" key="1">
    <citation type="submission" date="2016-10" db="EMBL/GenBank/DDBJ databases">
        <authorList>
            <person name="de Groot N.N."/>
        </authorList>
    </citation>
    <scope>NUCLEOTIDE SEQUENCE [LARGE SCALE GENOMIC DNA]</scope>
    <source>
        <strain evidence="2 3">NE2</strain>
    </source>
</reference>
<dbReference type="PANTHER" id="PTHR30007:SF1">
    <property type="entry name" value="BLR1914 PROTEIN"/>
    <property type="match status" value="1"/>
</dbReference>
<dbReference type="AlphaFoldDB" id="A0A1I3WSF1"/>
<keyword evidence="3" id="KW-1185">Reference proteome</keyword>
<dbReference type="SUPFAM" id="SSF53098">
    <property type="entry name" value="Ribonuclease H-like"/>
    <property type="match status" value="1"/>
</dbReference>
<accession>A0A1I3WSF1</accession>
<proteinExistence type="predicted"/>
<feature type="domain" description="Transposase DDE" evidence="1">
    <location>
        <begin position="11"/>
        <end position="94"/>
    </location>
</feature>
<evidence type="ECO:0000259" key="1">
    <source>
        <dbReference type="Pfam" id="PF13586"/>
    </source>
</evidence>
<evidence type="ECO:0000313" key="2">
    <source>
        <dbReference type="EMBL" id="SFK09406.1"/>
    </source>
</evidence>
<dbReference type="InterPro" id="IPR012337">
    <property type="entry name" value="RNaseH-like_sf"/>
</dbReference>
<dbReference type="Proteomes" id="UP000198755">
    <property type="component" value="Unassembled WGS sequence"/>
</dbReference>
<dbReference type="STRING" id="1612308.SAMN05444581_10240"/>
<organism evidence="2 3">
    <name type="scientific">Methylocapsa palsarum</name>
    <dbReference type="NCBI Taxonomy" id="1612308"/>
    <lineage>
        <taxon>Bacteria</taxon>
        <taxon>Pseudomonadati</taxon>
        <taxon>Pseudomonadota</taxon>
        <taxon>Alphaproteobacteria</taxon>
        <taxon>Hyphomicrobiales</taxon>
        <taxon>Beijerinckiaceae</taxon>
        <taxon>Methylocapsa</taxon>
    </lineage>
</organism>
<sequence length="102" mass="11781">MEAEGPEAKVVLADRGYDSDHIRETLEENGAAVVIPMRRNRKLQIPVDGHIYALRNRIERCFNKLKNARRLATRYDKTAASYLAFVHIAAIRLWTRAFVNRT</sequence>
<dbReference type="PANTHER" id="PTHR30007">
    <property type="entry name" value="PHP DOMAIN PROTEIN"/>
    <property type="match status" value="1"/>
</dbReference>
<dbReference type="InterPro" id="IPR025668">
    <property type="entry name" value="Tnp_DDE_dom"/>
</dbReference>
<gene>
    <name evidence="2" type="ORF">SAMN05444581_10240</name>
</gene>